<feature type="region of interest" description="Disordered" evidence="1">
    <location>
        <begin position="157"/>
        <end position="182"/>
    </location>
</feature>
<evidence type="ECO:0000313" key="2">
    <source>
        <dbReference type="EMBL" id="RBP38567.1"/>
    </source>
</evidence>
<proteinExistence type="predicted"/>
<keyword evidence="3" id="KW-1185">Reference proteome</keyword>
<protein>
    <submittedName>
        <fullName evidence="2">Uncharacterized protein</fullName>
    </submittedName>
</protein>
<dbReference type="RefSeq" id="WP_113961021.1">
    <property type="nucleotide sequence ID" value="NZ_QNRR01000011.1"/>
</dbReference>
<dbReference type="OrthoDB" id="192040at2"/>
<comment type="caution">
    <text evidence="2">The sequence shown here is derived from an EMBL/GenBank/DDBJ whole genome shotgun (WGS) entry which is preliminary data.</text>
</comment>
<evidence type="ECO:0000313" key="3">
    <source>
        <dbReference type="Proteomes" id="UP000253426"/>
    </source>
</evidence>
<feature type="compositionally biased region" description="Low complexity" evidence="1">
    <location>
        <begin position="158"/>
        <end position="171"/>
    </location>
</feature>
<dbReference type="Proteomes" id="UP000253426">
    <property type="component" value="Unassembled WGS sequence"/>
</dbReference>
<accession>A0A366H9R5</accession>
<dbReference type="EMBL" id="QNRR01000011">
    <property type="protein sequence ID" value="RBP38567.1"/>
    <property type="molecule type" value="Genomic_DNA"/>
</dbReference>
<name>A0A366H9R5_9BACT</name>
<reference evidence="2 3" key="1">
    <citation type="submission" date="2018-06" db="EMBL/GenBank/DDBJ databases">
        <title>Genomic Encyclopedia of Type Strains, Phase IV (KMG-IV): sequencing the most valuable type-strain genomes for metagenomic binning, comparative biology and taxonomic classification.</title>
        <authorList>
            <person name="Goeker M."/>
        </authorList>
    </citation>
    <scope>NUCLEOTIDE SEQUENCE [LARGE SCALE GENOMIC DNA]</scope>
    <source>
        <strain evidence="2 3">DSM 25532</strain>
    </source>
</reference>
<dbReference type="AlphaFoldDB" id="A0A366H9R5"/>
<evidence type="ECO:0000256" key="1">
    <source>
        <dbReference type="SAM" id="MobiDB-lite"/>
    </source>
</evidence>
<sequence>MADQAKVTSLDALDSLRAASIIFMTKARTAVDQGSDEVRRARYWLEHDRRPHWESQLKRRTANLHRAEQELLSAKYSEFNDTQTMQRSAVRKAKEAVVEAEDKLRRIKGWLRNFDTSFDPLTKKLDVLRQYLDNDLPKAVAHIVQIQRTLESYAEVSPLHASAPPAADLPLPETPDEKPPTA</sequence>
<gene>
    <name evidence="2" type="ORF">DES53_11185</name>
</gene>
<organism evidence="2 3">
    <name type="scientific">Roseimicrobium gellanilyticum</name>
    <dbReference type="NCBI Taxonomy" id="748857"/>
    <lineage>
        <taxon>Bacteria</taxon>
        <taxon>Pseudomonadati</taxon>
        <taxon>Verrucomicrobiota</taxon>
        <taxon>Verrucomicrobiia</taxon>
        <taxon>Verrucomicrobiales</taxon>
        <taxon>Verrucomicrobiaceae</taxon>
        <taxon>Roseimicrobium</taxon>
    </lineage>
</organism>